<proteinExistence type="predicted"/>
<sequence length="771" mass="88287">MEVEKKSDENAGDKIDKLIFTELSNSETSEKESEPTRNKDEAAESPVKKVDESNKNKPDNKVVPKPSPKKTKTKEDSDKLKLLVADDDDDDDVPGDFFDDFLKEDFMAGLDIVDDDDWDEEKSKKMQESRLKNKKEKSTEIDVPQNKNLTVKDNKVKSQELRRDPEKTKRAIEMDKAKQKKDRETKILSEKVKLSQTGLVPPGMEMEMDIPEIKKDSPLQKKKEEISRKLSQEKLFVKSTSINSSSSKDGNLSQKKLQRTHGFVGHSKSKSPNHAPRSPKNISKTRLVNRRRSRSPRKRSRSPRKRSRSPRPFYTARSNRRRSISPLYRGGKRTERNRNSRSRSREFRKHRRSRSPIRKHLEKKSFLQEIAEKLNETRPVNIVYQTPLPTVYPHVANSIVPVETGKSQVAFSQVTPAPVVYPQVTSQLSTQYPTPVRYERYDQSFFIGEPEIPSNVANSFNIPMMNTPPAANNIQVPQMGNNFLDPNPTKPQESSNNHDNMQKLFEDKKISLTDFLAITAKPEVYAASPEYLKEKIKVIRRCQDAIEYLEQRENKFSGPLLIQRKPKPNYNPEQFQSPLKKSVQLKIPFTEVPTPANQKNAFGEYIQKLLDQLGLTEEVIVIDDHISDGEASIKNKSSPPPAPIVSPQKPKPVEVTKSNSYVKNRLQKLIQTDPYVCKSCDERKRKLVKSVGVQCPPTSFSFSVSTQVREEDFYDAIPKNQSLASLTPAQLLGRSSGRGPELDIMPPRPVPYPYFDTRNIRDHNDGRFNYF</sequence>
<name>A0A9N9T2K7_DIABA</name>
<feature type="region of interest" description="Disordered" evidence="1">
    <location>
        <begin position="631"/>
        <end position="654"/>
    </location>
</feature>
<feature type="compositionally biased region" description="Basic residues" evidence="1">
    <location>
        <begin position="287"/>
        <end position="309"/>
    </location>
</feature>
<dbReference type="OrthoDB" id="419694at2759"/>
<evidence type="ECO:0000313" key="3">
    <source>
        <dbReference type="Proteomes" id="UP001153709"/>
    </source>
</evidence>
<feature type="compositionally biased region" description="Basic and acidic residues" evidence="1">
    <location>
        <begin position="28"/>
        <end position="62"/>
    </location>
</feature>
<gene>
    <name evidence="2" type="ORF">DIABBA_LOCUS8478</name>
</gene>
<protein>
    <submittedName>
        <fullName evidence="2">Uncharacterized protein</fullName>
    </submittedName>
</protein>
<dbReference type="EMBL" id="OU898280">
    <property type="protein sequence ID" value="CAG9835263.1"/>
    <property type="molecule type" value="Genomic_DNA"/>
</dbReference>
<feature type="compositionally biased region" description="Basic residues" evidence="1">
    <location>
        <begin position="339"/>
        <end position="356"/>
    </location>
</feature>
<feature type="compositionally biased region" description="Basic and acidic residues" evidence="1">
    <location>
        <begin position="1"/>
        <end position="19"/>
    </location>
</feature>
<reference evidence="2" key="1">
    <citation type="submission" date="2022-01" db="EMBL/GenBank/DDBJ databases">
        <authorList>
            <person name="King R."/>
        </authorList>
    </citation>
    <scope>NUCLEOTIDE SEQUENCE</scope>
</reference>
<accession>A0A9N9T2K7</accession>
<dbReference type="Proteomes" id="UP001153709">
    <property type="component" value="Chromosome 5"/>
</dbReference>
<keyword evidence="3" id="KW-1185">Reference proteome</keyword>
<dbReference type="AlphaFoldDB" id="A0A9N9T2K7"/>
<feature type="compositionally biased region" description="Basic and acidic residues" evidence="1">
    <location>
        <begin position="150"/>
        <end position="193"/>
    </location>
</feature>
<organism evidence="2 3">
    <name type="scientific">Diabrotica balteata</name>
    <name type="common">Banded cucumber beetle</name>
    <dbReference type="NCBI Taxonomy" id="107213"/>
    <lineage>
        <taxon>Eukaryota</taxon>
        <taxon>Metazoa</taxon>
        <taxon>Ecdysozoa</taxon>
        <taxon>Arthropoda</taxon>
        <taxon>Hexapoda</taxon>
        <taxon>Insecta</taxon>
        <taxon>Pterygota</taxon>
        <taxon>Neoptera</taxon>
        <taxon>Endopterygota</taxon>
        <taxon>Coleoptera</taxon>
        <taxon>Polyphaga</taxon>
        <taxon>Cucujiformia</taxon>
        <taxon>Chrysomeloidea</taxon>
        <taxon>Chrysomelidae</taxon>
        <taxon>Galerucinae</taxon>
        <taxon>Diabroticina</taxon>
        <taxon>Diabroticites</taxon>
        <taxon>Diabrotica</taxon>
    </lineage>
</organism>
<feature type="compositionally biased region" description="Basic and acidic residues" evidence="1">
    <location>
        <begin position="121"/>
        <end position="140"/>
    </location>
</feature>
<feature type="region of interest" description="Disordered" evidence="1">
    <location>
        <begin position="1"/>
        <end position="79"/>
    </location>
</feature>
<evidence type="ECO:0000313" key="2">
    <source>
        <dbReference type="EMBL" id="CAG9835263.1"/>
    </source>
</evidence>
<evidence type="ECO:0000256" key="1">
    <source>
        <dbReference type="SAM" id="MobiDB-lite"/>
    </source>
</evidence>
<feature type="compositionally biased region" description="Basic and acidic residues" evidence="1">
    <location>
        <begin position="211"/>
        <end position="236"/>
    </location>
</feature>
<feature type="region of interest" description="Disordered" evidence="1">
    <location>
        <begin position="115"/>
        <end position="356"/>
    </location>
</feature>